<dbReference type="CDD" id="cd17546">
    <property type="entry name" value="REC_hyHK_CKI1_RcsC-like"/>
    <property type="match status" value="1"/>
</dbReference>
<dbReference type="SMART" id="SM00388">
    <property type="entry name" value="HisKA"/>
    <property type="match status" value="1"/>
</dbReference>
<dbReference type="InterPro" id="IPR011006">
    <property type="entry name" value="CheY-like_superfamily"/>
</dbReference>
<feature type="compositionally biased region" description="Basic and acidic residues" evidence="13">
    <location>
        <begin position="453"/>
        <end position="470"/>
    </location>
</feature>
<keyword evidence="11" id="KW-0675">Receptor</keyword>
<dbReference type="Gene3D" id="3.30.450.40">
    <property type="match status" value="1"/>
</dbReference>
<feature type="compositionally biased region" description="Basic and acidic residues" evidence="13">
    <location>
        <begin position="1256"/>
        <end position="1266"/>
    </location>
</feature>
<keyword evidence="3 12" id="KW-0597">Phosphoprotein</keyword>
<evidence type="ECO:0000256" key="7">
    <source>
        <dbReference type="ARBA" id="ARBA00022777"/>
    </source>
</evidence>
<evidence type="ECO:0000256" key="5">
    <source>
        <dbReference type="ARBA" id="ARBA00022679"/>
    </source>
</evidence>
<feature type="domain" description="Histidine kinase" evidence="15">
    <location>
        <begin position="900"/>
        <end position="1133"/>
    </location>
</feature>
<dbReference type="SUPFAM" id="SSF55874">
    <property type="entry name" value="ATPase domain of HSP90 chaperone/DNA topoisomerase II/histidine kinase"/>
    <property type="match status" value="1"/>
</dbReference>
<dbReference type="InterPro" id="IPR003661">
    <property type="entry name" value="HisK_dim/P_dom"/>
</dbReference>
<accession>A0A9Q0BGN1</accession>
<dbReference type="InterPro" id="IPR001789">
    <property type="entry name" value="Sig_transdc_resp-reg_receiver"/>
</dbReference>
<keyword evidence="7" id="KW-0418">Kinase</keyword>
<dbReference type="InterPro" id="IPR029016">
    <property type="entry name" value="GAF-like_dom_sf"/>
</dbReference>
<evidence type="ECO:0000259" key="15">
    <source>
        <dbReference type="PROSITE" id="PS50109"/>
    </source>
</evidence>
<dbReference type="Pfam" id="PF08446">
    <property type="entry name" value="PAS_2"/>
    <property type="match status" value="1"/>
</dbReference>
<evidence type="ECO:0000256" key="8">
    <source>
        <dbReference type="ARBA" id="ARBA00022840"/>
    </source>
</evidence>
<proteinExistence type="predicted"/>
<feature type="region of interest" description="Disordered" evidence="13">
    <location>
        <begin position="1525"/>
        <end position="1578"/>
    </location>
</feature>
<keyword evidence="10" id="KW-0902">Two-component regulatory system</keyword>
<dbReference type="GO" id="GO:0005524">
    <property type="term" value="F:ATP binding"/>
    <property type="evidence" value="ECO:0007669"/>
    <property type="project" value="UniProtKB-KW"/>
</dbReference>
<dbReference type="GeneID" id="75832041"/>
<feature type="domain" description="Response regulatory" evidence="16">
    <location>
        <begin position="1366"/>
        <end position="1497"/>
    </location>
</feature>
<dbReference type="FunFam" id="3.30.450.270:FF:000002">
    <property type="entry name" value="Sensor histidine kinase/response regulator, putative"/>
    <property type="match status" value="1"/>
</dbReference>
<feature type="region of interest" description="Disordered" evidence="13">
    <location>
        <begin position="453"/>
        <end position="483"/>
    </location>
</feature>
<dbReference type="InterPro" id="IPR001294">
    <property type="entry name" value="Phytochrome"/>
</dbReference>
<dbReference type="InterPro" id="IPR036097">
    <property type="entry name" value="HisK_dim/P_sf"/>
</dbReference>
<evidence type="ECO:0000256" key="2">
    <source>
        <dbReference type="ARBA" id="ARBA00022543"/>
    </source>
</evidence>
<dbReference type="InterPro" id="IPR003018">
    <property type="entry name" value="GAF"/>
</dbReference>
<dbReference type="OrthoDB" id="2015534at2759"/>
<dbReference type="GO" id="GO:0009881">
    <property type="term" value="F:photoreceptor activity"/>
    <property type="evidence" value="ECO:0007669"/>
    <property type="project" value="UniProtKB-KW"/>
</dbReference>
<keyword evidence="2" id="KW-0600">Photoreceptor protein</keyword>
<keyword evidence="5" id="KW-0808">Transferase</keyword>
<dbReference type="PROSITE" id="PS50110">
    <property type="entry name" value="RESPONSE_REGULATORY"/>
    <property type="match status" value="1"/>
</dbReference>
<keyword evidence="19" id="KW-1185">Reference proteome</keyword>
<dbReference type="SUPFAM" id="SSF55781">
    <property type="entry name" value="GAF domain-like"/>
    <property type="match status" value="2"/>
</dbReference>
<feature type="compositionally biased region" description="Polar residues" evidence="13">
    <location>
        <begin position="1196"/>
        <end position="1227"/>
    </location>
</feature>
<organism evidence="18 19">
    <name type="scientific">Emericellopsis cladophorae</name>
    <dbReference type="NCBI Taxonomy" id="2686198"/>
    <lineage>
        <taxon>Eukaryota</taxon>
        <taxon>Fungi</taxon>
        <taxon>Dikarya</taxon>
        <taxon>Ascomycota</taxon>
        <taxon>Pezizomycotina</taxon>
        <taxon>Sordariomycetes</taxon>
        <taxon>Hypocreomycetidae</taxon>
        <taxon>Hypocreales</taxon>
        <taxon>Bionectriaceae</taxon>
        <taxon>Emericellopsis</taxon>
    </lineage>
</organism>
<feature type="modified residue" description="4-aspartylphosphate" evidence="12">
    <location>
        <position position="1417"/>
    </location>
</feature>
<feature type="compositionally biased region" description="Polar residues" evidence="13">
    <location>
        <begin position="96"/>
        <end position="131"/>
    </location>
</feature>
<dbReference type="PROSITE" id="PS50112">
    <property type="entry name" value="PAS"/>
    <property type="match status" value="1"/>
</dbReference>
<dbReference type="Gene3D" id="3.30.450.270">
    <property type="match status" value="1"/>
</dbReference>
<dbReference type="GO" id="GO:0009584">
    <property type="term" value="P:detection of visible light"/>
    <property type="evidence" value="ECO:0007669"/>
    <property type="project" value="InterPro"/>
</dbReference>
<dbReference type="SUPFAM" id="SSF52172">
    <property type="entry name" value="CheY-like"/>
    <property type="match status" value="1"/>
</dbReference>
<dbReference type="InterPro" id="IPR000014">
    <property type="entry name" value="PAS"/>
</dbReference>
<dbReference type="PROSITE" id="PS50109">
    <property type="entry name" value="HIS_KIN"/>
    <property type="match status" value="1"/>
</dbReference>
<evidence type="ECO:0000256" key="9">
    <source>
        <dbReference type="ARBA" id="ARBA00022991"/>
    </source>
</evidence>
<dbReference type="SUPFAM" id="SSF47384">
    <property type="entry name" value="Homodimeric domain of signal transducing histidine kinase"/>
    <property type="match status" value="1"/>
</dbReference>
<dbReference type="InterPro" id="IPR013515">
    <property type="entry name" value="Phytochrome_cen-reg"/>
</dbReference>
<dbReference type="PRINTS" id="PR01033">
    <property type="entry name" value="PHYTOCHROME"/>
</dbReference>
<dbReference type="Proteomes" id="UP001055219">
    <property type="component" value="Unassembled WGS sequence"/>
</dbReference>
<reference evidence="18" key="1">
    <citation type="journal article" date="2021" name="J Fungi (Basel)">
        <title>Genomic and Metabolomic Analyses of the Marine Fungus Emericellopsis cladophorae: Insights into Saltwater Adaptability Mechanisms and Its Biosynthetic Potential.</title>
        <authorList>
            <person name="Goncalves M.F.M."/>
            <person name="Hilario S."/>
            <person name="Van de Peer Y."/>
            <person name="Esteves A.C."/>
            <person name="Alves A."/>
        </authorList>
    </citation>
    <scope>NUCLEOTIDE SEQUENCE</scope>
    <source>
        <strain evidence="18">MUM 19.33</strain>
    </source>
</reference>
<evidence type="ECO:0000313" key="18">
    <source>
        <dbReference type="EMBL" id="KAI6783529.1"/>
    </source>
</evidence>
<dbReference type="Pfam" id="PF00072">
    <property type="entry name" value="Response_reg"/>
    <property type="match status" value="1"/>
</dbReference>
<dbReference type="InterPro" id="IPR036890">
    <property type="entry name" value="HATPase_C_sf"/>
</dbReference>
<protein>
    <submittedName>
        <fullName evidence="18">Cyanobacterial phytochrome B-like protein</fullName>
    </submittedName>
</protein>
<dbReference type="Pfam" id="PF02518">
    <property type="entry name" value="HATPase_c"/>
    <property type="match status" value="1"/>
</dbReference>
<dbReference type="SMART" id="SM00387">
    <property type="entry name" value="HATPase_c"/>
    <property type="match status" value="1"/>
</dbReference>
<dbReference type="CDD" id="cd00082">
    <property type="entry name" value="HisKA"/>
    <property type="match status" value="1"/>
</dbReference>
<reference evidence="18" key="2">
    <citation type="submission" date="2022-07" db="EMBL/GenBank/DDBJ databases">
        <authorList>
            <person name="Goncalves M.F.M."/>
            <person name="Hilario S."/>
            <person name="Van De Peer Y."/>
            <person name="Esteves A.C."/>
            <person name="Alves A."/>
        </authorList>
    </citation>
    <scope>NUCLEOTIDE SEQUENCE</scope>
    <source>
        <strain evidence="18">MUM 19.33</strain>
    </source>
</reference>
<dbReference type="GO" id="GO:0006355">
    <property type="term" value="P:regulation of DNA-templated transcription"/>
    <property type="evidence" value="ECO:0007669"/>
    <property type="project" value="InterPro"/>
</dbReference>
<evidence type="ECO:0000259" key="17">
    <source>
        <dbReference type="PROSITE" id="PS50112"/>
    </source>
</evidence>
<keyword evidence="8" id="KW-0067">ATP-binding</keyword>
<feature type="region of interest" description="Disordered" evidence="13">
    <location>
        <begin position="1134"/>
        <end position="1170"/>
    </location>
</feature>
<dbReference type="PANTHER" id="PTHR43065:SF10">
    <property type="entry name" value="PEROXIDE STRESS-ACTIVATED HISTIDINE KINASE MAK3"/>
    <property type="match status" value="1"/>
</dbReference>
<evidence type="ECO:0000256" key="4">
    <source>
        <dbReference type="ARBA" id="ARBA00022606"/>
    </source>
</evidence>
<dbReference type="Pfam" id="PF00512">
    <property type="entry name" value="HisKA"/>
    <property type="match status" value="1"/>
</dbReference>
<evidence type="ECO:0000256" key="1">
    <source>
        <dbReference type="ARBA" id="ARBA00011738"/>
    </source>
</evidence>
<dbReference type="PROSITE" id="PS50046">
    <property type="entry name" value="PHYTOCHROME_2"/>
    <property type="match status" value="1"/>
</dbReference>
<evidence type="ECO:0000256" key="12">
    <source>
        <dbReference type="PROSITE-ProRule" id="PRU00169"/>
    </source>
</evidence>
<dbReference type="InterPro" id="IPR043150">
    <property type="entry name" value="Phytochrome_PHY_sf"/>
</dbReference>
<sequence length="1578" mass="173090">MADSQELSPSPTASPPNDDTITIETSAQPPAADKTIETHQFESESETTPTKNGAQESAEQQHQQEEITPTQGVLTEQPHERHALPPGKIQIAPYMTGQNAPNQPSAFSSNRRGSANPTPGPFSSWSASSDRQLGHMSAGSDRSGDRVFPIRSVISVDPATSRTSGDEFAGSTSDFENRAIPVHRPSHTRGETSQGLGRADTGPWSPKSTSSSKNRSFSRRATVTEPSRGIEPHQSSGRQTGGGGYTAPIELNIEASDKDSEESGALGAGAVSAEVAAVEKDAEASGTSDPASMADNAHVHIRFTHTETEDGHSVITGRDGTLQRCEDEPIHTPGAVQGFGALVALREESDGCLVVRYASENSERMLGYSPRQLFRLKNFMDILTEEQQDNLLDHIDFIRDEDADPSVNGPEVFSLSIRPPKKRSTKLWCAIHINPAHPDLVICEFELDDDHINPLRPPDEATPDEPHDSLRANPSTEEMEQSTEILSKPLRILRSARKRRGEQGAMQVFDIMSQVQEQLSSAHSLETFLKILVGIVKELTGFHRVMIYQFDSAQNGKVVTELVDPAATKDLYYGLNFPASDIPRQARDLYKINKVRLLYDRAQETARLVCRTQEDLETPLDMTHSYLRAMSPIHLKYLGNMGVRSSMSISINAFNELWGLIACHSYGESGMRVSFPIRKMCRLVGDTASRNIERLSYASRLQARKLINTAPTEKNPSGYIIASSDDLLRLFDADFGLLSIRGETKIMGGIEQSQEALALLEYLRMRQLTSVLASQDIRQDFPDLRYPPGFQVVAGLLYVPLSAGGHDFIVFFRRGQIKEVKWAGNPYEKVIRGGTASYLEPRSSFKTWSETVVGQCREWNEEQVETAAVLCLVYGKFIEVWRQKEAALQNSKLTRLLLANSAHEVRTPLNAIINYLEIALEGSLDSETRDNLARSHSASKSLIYVINDLLDLTKTEEGQSLVKDEVFDLPNCIKEATEPFRSDTRRKNLEYDVVEHPGLPRFVHGDGRRVRQALSNICANAVAHTSEGHVRVDVFVSEIRDDKVAVVDFAVSDSGEGMSTTQLDALFRDLEQVSTEEPDSQVLTEDSKASQGRTLGLGLAVVARMVRNMDGQLRLKSDVGQGSRFVVQLPFQLPDETPAVGGEGAQQDDGSNRNDPSLKPTVASTAPASVTAAPEGEITLVDNVSSLHVGADSARDISSTSKRKSASVNSRHSFESAHTQGTQGSNKSDADRLIDALQTPLSLEDREPTYPVSRTKSRDSSTESRSRNSLNTAMAGGAGSPQARKRRISSPTQPRSEPGTAQVRDSKMPVRPVKIQDDYQDVPPRPQAGDNSGVLFEIPGEQTAHSRANTESVTSVTTVDGQQELRVLIAEDDPINMKIMRKRLERTGHEVFHAANGQDCAAVYKERSNDFDAVLMDMQMPIVDGLTSTQMIRACEKSPEHPGHSQLASYNGRIPIFAVSASLIEADKQKYINAGFDGWILKPIDFKRLNTLLIGICNDEVRKSCLYEPGEWERGGWFCERGMDVSSAEETTPTGKTENKDGLAIAGHEQAEAEAEAVDKPTAEEAPNVAGEDAETAT</sequence>
<keyword evidence="6" id="KW-0547">Nucleotide-binding</keyword>
<feature type="region of interest" description="Disordered" evidence="13">
    <location>
        <begin position="1191"/>
        <end position="1311"/>
    </location>
</feature>
<feature type="compositionally biased region" description="Low complexity" evidence="13">
    <location>
        <begin position="205"/>
        <end position="215"/>
    </location>
</feature>
<feature type="domain" description="PAS" evidence="17">
    <location>
        <begin position="348"/>
        <end position="402"/>
    </location>
</feature>
<feature type="compositionally biased region" description="Low complexity" evidence="13">
    <location>
        <begin position="1160"/>
        <end position="1170"/>
    </location>
</feature>
<keyword evidence="9" id="KW-0157">Chromophore</keyword>
<dbReference type="Pfam" id="PF00360">
    <property type="entry name" value="PHY"/>
    <property type="match status" value="1"/>
</dbReference>
<evidence type="ECO:0000259" key="16">
    <source>
        <dbReference type="PROSITE" id="PS50110"/>
    </source>
</evidence>
<dbReference type="Pfam" id="PF01590">
    <property type="entry name" value="GAF"/>
    <property type="match status" value="1"/>
</dbReference>
<dbReference type="InterPro" id="IPR016132">
    <property type="entry name" value="Phyto_chromo_attachment"/>
</dbReference>
<dbReference type="Gene3D" id="3.30.450.20">
    <property type="entry name" value="PAS domain"/>
    <property type="match status" value="1"/>
</dbReference>
<evidence type="ECO:0000256" key="13">
    <source>
        <dbReference type="SAM" id="MobiDB-lite"/>
    </source>
</evidence>
<evidence type="ECO:0000259" key="14">
    <source>
        <dbReference type="PROSITE" id="PS50046"/>
    </source>
</evidence>
<comment type="subunit">
    <text evidence="1">Homodimer.</text>
</comment>
<dbReference type="GO" id="GO:0000155">
    <property type="term" value="F:phosphorelay sensor kinase activity"/>
    <property type="evidence" value="ECO:0007669"/>
    <property type="project" value="InterPro"/>
</dbReference>
<dbReference type="FunFam" id="1.10.287.130:FF:000048">
    <property type="entry name" value="Sensor histidine kinase/response regulator"/>
    <property type="match status" value="1"/>
</dbReference>
<dbReference type="InterPro" id="IPR003594">
    <property type="entry name" value="HATPase_dom"/>
</dbReference>
<dbReference type="RefSeq" id="XP_051364385.1">
    <property type="nucleotide sequence ID" value="XM_051503990.1"/>
</dbReference>
<feature type="compositionally biased region" description="Polar residues" evidence="13">
    <location>
        <begin position="1"/>
        <end position="28"/>
    </location>
</feature>
<gene>
    <name evidence="18" type="ORF">J7T54_005558</name>
</gene>
<dbReference type="Gene3D" id="3.30.565.10">
    <property type="entry name" value="Histidine kinase-like ATPase, C-terminal domain"/>
    <property type="match status" value="1"/>
</dbReference>
<evidence type="ECO:0000256" key="10">
    <source>
        <dbReference type="ARBA" id="ARBA00023012"/>
    </source>
</evidence>
<evidence type="ECO:0000256" key="11">
    <source>
        <dbReference type="ARBA" id="ARBA00023170"/>
    </source>
</evidence>
<comment type="caution">
    <text evidence="18">The sequence shown here is derived from an EMBL/GenBank/DDBJ whole genome shotgun (WGS) entry which is preliminary data.</text>
</comment>
<dbReference type="PANTHER" id="PTHR43065">
    <property type="entry name" value="SENSOR HISTIDINE KINASE"/>
    <property type="match status" value="1"/>
</dbReference>
<keyword evidence="4" id="KW-0716">Sensory transduction</keyword>
<evidence type="ECO:0000256" key="6">
    <source>
        <dbReference type="ARBA" id="ARBA00022741"/>
    </source>
</evidence>
<dbReference type="SMART" id="SM00448">
    <property type="entry name" value="REC"/>
    <property type="match status" value="1"/>
</dbReference>
<dbReference type="InterPro" id="IPR013654">
    <property type="entry name" value="PAS_2"/>
</dbReference>
<dbReference type="Gene3D" id="1.10.287.130">
    <property type="match status" value="1"/>
</dbReference>
<feature type="domain" description="Phytochrome chromophore attachment site" evidence="14">
    <location>
        <begin position="524"/>
        <end position="686"/>
    </location>
</feature>
<dbReference type="Gene3D" id="3.40.50.2300">
    <property type="match status" value="1"/>
</dbReference>
<name>A0A9Q0BGN1_9HYPO</name>
<feature type="region of interest" description="Disordered" evidence="13">
    <location>
        <begin position="1"/>
        <end position="247"/>
    </location>
</feature>
<dbReference type="SUPFAM" id="SSF55785">
    <property type="entry name" value="PYP-like sensor domain (PAS domain)"/>
    <property type="match status" value="1"/>
</dbReference>
<dbReference type="InterPro" id="IPR035965">
    <property type="entry name" value="PAS-like_dom_sf"/>
</dbReference>
<dbReference type="EMBL" id="JAGIXG020000007">
    <property type="protein sequence ID" value="KAI6783529.1"/>
    <property type="molecule type" value="Genomic_DNA"/>
</dbReference>
<evidence type="ECO:0000256" key="3">
    <source>
        <dbReference type="ARBA" id="ARBA00022553"/>
    </source>
</evidence>
<dbReference type="InterPro" id="IPR005467">
    <property type="entry name" value="His_kinase_dom"/>
</dbReference>
<evidence type="ECO:0000313" key="19">
    <source>
        <dbReference type="Proteomes" id="UP001055219"/>
    </source>
</evidence>